<feature type="region of interest" description="Disordered" evidence="1">
    <location>
        <begin position="476"/>
        <end position="499"/>
    </location>
</feature>
<feature type="region of interest" description="Disordered" evidence="1">
    <location>
        <begin position="1066"/>
        <end position="1118"/>
    </location>
</feature>
<evidence type="ECO:0000259" key="2">
    <source>
        <dbReference type="Pfam" id="PF23756"/>
    </source>
</evidence>
<protein>
    <recommendedName>
        <fullName evidence="2">HPS5-like beta-propeller domain-containing protein</fullName>
    </recommendedName>
</protein>
<feature type="region of interest" description="Disordered" evidence="1">
    <location>
        <begin position="907"/>
        <end position="993"/>
    </location>
</feature>
<gene>
    <name evidence="3" type="ORF">PMAYCL1PPCAC_24513</name>
</gene>
<proteinExistence type="predicted"/>
<evidence type="ECO:0000313" key="4">
    <source>
        <dbReference type="Proteomes" id="UP001328107"/>
    </source>
</evidence>
<feature type="region of interest" description="Disordered" evidence="1">
    <location>
        <begin position="295"/>
        <end position="359"/>
    </location>
</feature>
<feature type="compositionally biased region" description="Low complexity" evidence="1">
    <location>
        <begin position="476"/>
        <end position="492"/>
    </location>
</feature>
<dbReference type="EMBL" id="BTRK01000005">
    <property type="protein sequence ID" value="GMR54318.1"/>
    <property type="molecule type" value="Genomic_DNA"/>
</dbReference>
<feature type="compositionally biased region" description="Basic and acidic residues" evidence="1">
    <location>
        <begin position="908"/>
        <end position="921"/>
    </location>
</feature>
<dbReference type="InterPro" id="IPR015915">
    <property type="entry name" value="Kelch-typ_b-propeller"/>
</dbReference>
<feature type="compositionally biased region" description="Acidic residues" evidence="1">
    <location>
        <begin position="922"/>
        <end position="937"/>
    </location>
</feature>
<dbReference type="InterPro" id="IPR015943">
    <property type="entry name" value="WD40/YVTN_repeat-like_dom_sf"/>
</dbReference>
<comment type="caution">
    <text evidence="3">The sequence shown here is derived from an EMBL/GenBank/DDBJ whole genome shotgun (WGS) entry which is preliminary data.</text>
</comment>
<feature type="region of interest" description="Disordered" evidence="1">
    <location>
        <begin position="687"/>
        <end position="709"/>
    </location>
</feature>
<organism evidence="3 4">
    <name type="scientific">Pristionchus mayeri</name>
    <dbReference type="NCBI Taxonomy" id="1317129"/>
    <lineage>
        <taxon>Eukaryota</taxon>
        <taxon>Metazoa</taxon>
        <taxon>Ecdysozoa</taxon>
        <taxon>Nematoda</taxon>
        <taxon>Chromadorea</taxon>
        <taxon>Rhabditida</taxon>
        <taxon>Rhabditina</taxon>
        <taxon>Diplogasteromorpha</taxon>
        <taxon>Diplogasteroidea</taxon>
        <taxon>Neodiplogasteridae</taxon>
        <taxon>Pristionchus</taxon>
    </lineage>
</organism>
<dbReference type="PANTHER" id="PTHR23287">
    <property type="entry name" value="RUBY-EYE2-LIKE PROTEIN"/>
    <property type="match status" value="1"/>
</dbReference>
<dbReference type="InterPro" id="IPR056499">
    <property type="entry name" value="Beta-prop_HPS5-like"/>
</dbReference>
<dbReference type="GO" id="GO:0005737">
    <property type="term" value="C:cytoplasm"/>
    <property type="evidence" value="ECO:0007669"/>
    <property type="project" value="TreeGrafter"/>
</dbReference>
<feature type="domain" description="HPS5-like beta-propeller" evidence="2">
    <location>
        <begin position="363"/>
        <end position="659"/>
    </location>
</feature>
<dbReference type="SUPFAM" id="SSF117281">
    <property type="entry name" value="Kelch motif"/>
    <property type="match status" value="1"/>
</dbReference>
<dbReference type="Gene3D" id="2.120.10.80">
    <property type="entry name" value="Kelch-type beta propeller"/>
    <property type="match status" value="1"/>
</dbReference>
<feature type="non-terminal residue" evidence="3">
    <location>
        <position position="1579"/>
    </location>
</feature>
<feature type="region of interest" description="Disordered" evidence="1">
    <location>
        <begin position="1311"/>
        <end position="1362"/>
    </location>
</feature>
<feature type="compositionally biased region" description="Acidic residues" evidence="1">
    <location>
        <begin position="300"/>
        <end position="320"/>
    </location>
</feature>
<dbReference type="Gene3D" id="2.130.10.10">
    <property type="entry name" value="YVTN repeat-like/Quinoprotein amine dehydrogenase"/>
    <property type="match status" value="1"/>
</dbReference>
<accession>A0AAN5D090</accession>
<feature type="compositionally biased region" description="Low complexity" evidence="1">
    <location>
        <begin position="700"/>
        <end position="709"/>
    </location>
</feature>
<sequence length="1579" mass="168789">SSSFFFVTGGCAAAKEERQLRSMERDGHWGVQSSLLNETMTTPRRSPAVVSIGGLPTVVGGCSAPGANENTVEQWRDGRFAPIDDCRDTVARSCAAYCTTSNGRSYVMGGFDGLECLREVSIFEKNGEMSELPSFPSRLKNGAACALRAGGDDVIVVVGGWDEQRTMRTVYAFCSFLASNPSPEMVTLLPRPLEAHAVVAVDDDIILVFGGYDGISVTDEISSIRVHSSPDNTLPRLDVRVEESRLREARENHTAVYLEEIDSIVVAGGWNGHSAMASVEVFKVKREGERVCGIERVQTDEVDDEVSEDEEEEDEETAGEEDGRRESTAASLSSLVSSPSTRGSESARGKGGRRHRPVRSHALVELTSLDELSLPTNAARSIKYTCIAASRRLLVLGTSTGSVYVFARFASRHRASASSGGGRLNAVPLHVYPTKDGALHTVRISPSEQLIAAGGESGRVSVLSLAAGVGGVGNAASGSPTTASAHSSPASGLIHTVPGDARSPDRVNCLCWSSDSSLLYAAHASGLVVQHKVGIRRSVFRSPFEEKLRLEGPAVQMEYAAGATAAAAARLLISTPEASFVYDLQAGKVYQVGKKPRNAPMGACWMRGEGGSAIDDFVLAARQNGRIWEASTTGIVYKTHQLRQSASIPTLDGLSFRAADTAASFLQQASIDAELARTTVHLGTLAPITVDNAPPPAPPSDALSPPSTSSATTSFASTVSSSVSSSTATVSLEPIKRLVCSVVRSTLFVADIDRSQLVVVSDLGHPIRDWAVCGSDVFVLFAGSGSSLGSSSLRKYTLFPVEKAAERLLVRKAVLQAARLVLSVCPSESTVDASSTRDTVAAGWPMPLIEKIQTALAAIRKKESESLRRQLNDLVCGGDRKPSIGEEEITVVGDSLSSLAVARTRRVSTSDRYLDRRRPERGEEEEKGAESEYEDGEGGVIRRERGRRKRKEEDERSRSSPDSLRPLARPTTASAAKVRTASPRSEGRRVRREELKRAKKLLESDTTNLQTEHRDSLRTLLELGSPPPIQFKHSVTVASVARNLAELARVAPPSITDLLVERRMSVKSSSSGRGRGGARVVKAIRPQRPTSGGAGGGSRKSVGGKSMDDEEKNSNVIDVEGAKKTGSIVVDEGEDSENNVEWRKEKRMGGVFLREEGGALTRATAAAPHEALSAADAAAAAAAAERKNQHCERCGLHKSWLAVFLFGVAVHRVTVVVREGAYGRGGVPSTADEWSEALDEVVGRRDERRKACAKCERAMAKALESVPVSGRFCDGLHPVATRVDVEKMREKMLTLPEEVLRAAVFGVNSERRRGRRSGEKREEENGEVEEIPTAAVADPALGGGEETEKENGNGEEKEEEEERRLWTEMMEAREVLTAALFALGREGLREMITHRAKRRTLEGLSDGDWALLARLIAPRENPGTAIPIQMARAMLKEYGMHKFVSIEGPTPPAPSTVPTPSIRGGAGYSRRVAAIDSPQSTREPATVSWPMDTTGVCPMCSLSLSVVMGGGRAASAAAAAGGEGGKEGVVACYPCGHAYHAVCIGEATRRRQAGGQQGISPVCIVCRVRARRSKAAAAA</sequence>
<feature type="compositionally biased region" description="Basic residues" evidence="1">
    <location>
        <begin position="350"/>
        <end position="359"/>
    </location>
</feature>
<dbReference type="GO" id="GO:0048066">
    <property type="term" value="P:developmental pigmentation"/>
    <property type="evidence" value="ECO:0007669"/>
    <property type="project" value="TreeGrafter"/>
</dbReference>
<reference evidence="4" key="1">
    <citation type="submission" date="2022-10" db="EMBL/GenBank/DDBJ databases">
        <title>Genome assembly of Pristionchus species.</title>
        <authorList>
            <person name="Yoshida K."/>
            <person name="Sommer R.J."/>
        </authorList>
    </citation>
    <scope>NUCLEOTIDE SEQUENCE [LARGE SCALE GENOMIC DNA]</scope>
    <source>
        <strain evidence="4">RS5460</strain>
    </source>
</reference>
<keyword evidence="4" id="KW-1185">Reference proteome</keyword>
<dbReference type="SMART" id="SM00320">
    <property type="entry name" value="WD40"/>
    <property type="match status" value="2"/>
</dbReference>
<evidence type="ECO:0000313" key="3">
    <source>
        <dbReference type="EMBL" id="GMR54318.1"/>
    </source>
</evidence>
<name>A0AAN5D090_9BILA</name>
<dbReference type="Pfam" id="PF23756">
    <property type="entry name" value="Beta-prop_HPS5"/>
    <property type="match status" value="1"/>
</dbReference>
<dbReference type="Proteomes" id="UP001328107">
    <property type="component" value="Unassembled WGS sequence"/>
</dbReference>
<dbReference type="SUPFAM" id="SSF69322">
    <property type="entry name" value="Tricorn protease domain 2"/>
    <property type="match status" value="1"/>
</dbReference>
<dbReference type="InterPro" id="IPR001680">
    <property type="entry name" value="WD40_rpt"/>
</dbReference>
<feature type="non-terminal residue" evidence="3">
    <location>
        <position position="1"/>
    </location>
</feature>
<evidence type="ECO:0000256" key="1">
    <source>
        <dbReference type="SAM" id="MobiDB-lite"/>
    </source>
</evidence>
<dbReference type="PANTHER" id="PTHR23287:SF18">
    <property type="entry name" value="BLOC-2 COMPLEX MEMBER HPS5"/>
    <property type="match status" value="1"/>
</dbReference>
<feature type="compositionally biased region" description="Low complexity" evidence="1">
    <location>
        <begin position="328"/>
        <end position="341"/>
    </location>
</feature>